<comment type="caution">
    <text evidence="2">The sequence shown here is derived from an EMBL/GenBank/DDBJ whole genome shotgun (WGS) entry which is preliminary data.</text>
</comment>
<name>A0A8S1C6H9_9INSE</name>
<sequence>MLKMSTYGARIFLLLIFGLNITEQKRVCNYNELVKLCIAQCLNLTTNGASQRCNMHEKSGEALDEYTSSCPDCQTLNFNSALAKTMKSINSAVAGTLKKMCNKTFYYGTALPAEFENVAYSCNLLTRPSTQWVPETTDEIKCVILNLPEEYRKASTLWVIAQRNYCKKKFSICGLPDNSYVPLNSSILPWNPNNGTSNSTSAKNFNCVRINYKLANKTAFQSLQFQEVSCKSTTAIGICQIIN</sequence>
<proteinExistence type="predicted"/>
<keyword evidence="3" id="KW-1185">Reference proteome</keyword>
<dbReference type="EMBL" id="CADEPI010000009">
    <property type="protein sequence ID" value="CAB3362787.1"/>
    <property type="molecule type" value="Genomic_DNA"/>
</dbReference>
<evidence type="ECO:0000313" key="3">
    <source>
        <dbReference type="Proteomes" id="UP000494165"/>
    </source>
</evidence>
<evidence type="ECO:0008006" key="4">
    <source>
        <dbReference type="Google" id="ProtNLM"/>
    </source>
</evidence>
<gene>
    <name evidence="2" type="ORF">CLODIP_2_CD14324</name>
</gene>
<protein>
    <recommendedName>
        <fullName evidence="4">C-type lectin domain-containing protein</fullName>
    </recommendedName>
</protein>
<dbReference type="AlphaFoldDB" id="A0A8S1C6H9"/>
<feature type="signal peptide" evidence="1">
    <location>
        <begin position="1"/>
        <end position="24"/>
    </location>
</feature>
<organism evidence="2 3">
    <name type="scientific">Cloeon dipterum</name>
    <dbReference type="NCBI Taxonomy" id="197152"/>
    <lineage>
        <taxon>Eukaryota</taxon>
        <taxon>Metazoa</taxon>
        <taxon>Ecdysozoa</taxon>
        <taxon>Arthropoda</taxon>
        <taxon>Hexapoda</taxon>
        <taxon>Insecta</taxon>
        <taxon>Pterygota</taxon>
        <taxon>Palaeoptera</taxon>
        <taxon>Ephemeroptera</taxon>
        <taxon>Pisciforma</taxon>
        <taxon>Baetidae</taxon>
        <taxon>Cloeon</taxon>
    </lineage>
</organism>
<keyword evidence="1" id="KW-0732">Signal</keyword>
<accession>A0A8S1C6H9</accession>
<feature type="chain" id="PRO_5035808328" description="C-type lectin domain-containing protein" evidence="1">
    <location>
        <begin position="25"/>
        <end position="243"/>
    </location>
</feature>
<dbReference type="Proteomes" id="UP000494165">
    <property type="component" value="Unassembled WGS sequence"/>
</dbReference>
<evidence type="ECO:0000256" key="1">
    <source>
        <dbReference type="SAM" id="SignalP"/>
    </source>
</evidence>
<evidence type="ECO:0000313" key="2">
    <source>
        <dbReference type="EMBL" id="CAB3362787.1"/>
    </source>
</evidence>
<reference evidence="2 3" key="1">
    <citation type="submission" date="2020-04" db="EMBL/GenBank/DDBJ databases">
        <authorList>
            <person name="Alioto T."/>
            <person name="Alioto T."/>
            <person name="Gomez Garrido J."/>
        </authorList>
    </citation>
    <scope>NUCLEOTIDE SEQUENCE [LARGE SCALE GENOMIC DNA]</scope>
</reference>